<dbReference type="Pfam" id="PF21528">
    <property type="entry name" value="CC2D1A-B_DM14"/>
    <property type="match status" value="4"/>
</dbReference>
<dbReference type="PANTHER" id="PTHR13076">
    <property type="entry name" value="COILED-COIL AND C2 DOMAIN-CONTAINING PROTEIN 1-LIKE"/>
    <property type="match status" value="1"/>
</dbReference>
<dbReference type="AlphaFoldDB" id="A0A401S596"/>
<dbReference type="InterPro" id="IPR037772">
    <property type="entry name" value="C2_Freud"/>
</dbReference>
<sequence length="902" mass="99904">MFAGKNKKKPPSKGQGAATAKQLGLFVDFSPEDMMMNTNGDDDDGDLEAELAEITGNKSVTKPKSKGKSPLPMDHIEQMAEECLKDIDENEDDDDDLEEEEELLAELKEMVQKEEVEEEEEEEQEEPTNPSVLIESAPDPVNQCPISQPQSNIVTVNAGLQNTLEERLRMYRIAISNAKQAGEMSKLRRYERGLKTLQTLLASANKGKKIEEAEIPPPVATGKSSATAVDPDSLSAKSLEDGMAEMCQDTRAPANEALLPKPSVTELSVMSSEPEPSNIAASVTSVQSEIVDVLTTDTANNDNAGSDDTKTKVLLVGRQKEYKLAALRAKQAGNITQAKEYMKISKKFDIVINALDSGEPVDLTNLPPLPTDTSAEEKSLSPSNVVTLPEQQGMDSKTEYQDTPESGLPPPPKDVVEALHQRMEKYKTAAAQAKADGNDRKARMHERIVKQYQDAIRAHKAGRKVDFSDLPIPPGFPTLPGVEGASGDHSIVETLETASRLVTPAIEEDEESGSPQPSMQPPVAKKPTKLPGHGVQTAEATLILPVASEERQSPKPVKKLTPSDHLIQLSSVAQQQLEFLQNRKKLYMKAAVQAKQKKNLEQAKNFLKIAKGFDPMIVDVQSGNSIDISKVPSPPDTEDDDDFIIVHHKDVQISETLDEVYTHLMNLLKEQYEKCMSYSKQFIHLGNVAETTRFEKMAADCKISMQILKLGQARGLDPPKYHFEERTFKTVRIFSDISSAEMLLIIVKGINLPAPSGVATHDLDAFVKFEFPYPSTEQAQRHKTAVIKNTNCPEYNQRFVLNINRNHRGFKRVIQTKGIKFEIFHKGGFLRSDKSTGTAQLKLDKLETQCEVREIVEIFDGRKSTGGRLELKVQIREPLNGQDLQINTEKWLVLDPDSRSQD</sequence>
<dbReference type="InterPro" id="IPR006608">
    <property type="entry name" value="CC2D1A/B_DM14"/>
</dbReference>
<name>A0A401S596_CHIPU</name>
<evidence type="ECO:0000256" key="4">
    <source>
        <dbReference type="SAM" id="MobiDB-lite"/>
    </source>
</evidence>
<dbReference type="PROSITE" id="PS50004">
    <property type="entry name" value="C2"/>
    <property type="match status" value="1"/>
</dbReference>
<dbReference type="Gene3D" id="2.60.40.150">
    <property type="entry name" value="C2 domain"/>
    <property type="match status" value="1"/>
</dbReference>
<dbReference type="CDD" id="cd08690">
    <property type="entry name" value="C2_Freud-1"/>
    <property type="match status" value="1"/>
</dbReference>
<keyword evidence="7" id="KW-1185">Reference proteome</keyword>
<organism evidence="6 7">
    <name type="scientific">Chiloscyllium punctatum</name>
    <name type="common">Brownbanded bambooshark</name>
    <name type="synonym">Hemiscyllium punctatum</name>
    <dbReference type="NCBI Taxonomy" id="137246"/>
    <lineage>
        <taxon>Eukaryota</taxon>
        <taxon>Metazoa</taxon>
        <taxon>Chordata</taxon>
        <taxon>Craniata</taxon>
        <taxon>Vertebrata</taxon>
        <taxon>Chondrichthyes</taxon>
        <taxon>Elasmobranchii</taxon>
        <taxon>Galeomorphii</taxon>
        <taxon>Galeoidea</taxon>
        <taxon>Orectolobiformes</taxon>
        <taxon>Hemiscylliidae</taxon>
        <taxon>Chiloscyllium</taxon>
    </lineage>
</organism>
<reference evidence="6 7" key="1">
    <citation type="journal article" date="2018" name="Nat. Ecol. Evol.">
        <title>Shark genomes provide insights into elasmobranch evolution and the origin of vertebrates.</title>
        <authorList>
            <person name="Hara Y"/>
            <person name="Yamaguchi K"/>
            <person name="Onimaru K"/>
            <person name="Kadota M"/>
            <person name="Koyanagi M"/>
            <person name="Keeley SD"/>
            <person name="Tatsumi K"/>
            <person name="Tanaka K"/>
            <person name="Motone F"/>
            <person name="Kageyama Y"/>
            <person name="Nozu R"/>
            <person name="Adachi N"/>
            <person name="Nishimura O"/>
            <person name="Nakagawa R"/>
            <person name="Tanegashima C"/>
            <person name="Kiyatake I"/>
            <person name="Matsumoto R"/>
            <person name="Murakumo K"/>
            <person name="Nishida K"/>
            <person name="Terakita A"/>
            <person name="Kuratani S"/>
            <person name="Sato K"/>
            <person name="Hyodo S Kuraku.S."/>
        </authorList>
    </citation>
    <scope>NUCLEOTIDE SEQUENCE [LARGE SCALE GENOMIC DNA]</scope>
</reference>
<dbReference type="Pfam" id="PF00168">
    <property type="entry name" value="C2"/>
    <property type="match status" value="1"/>
</dbReference>
<evidence type="ECO:0000259" key="5">
    <source>
        <dbReference type="PROSITE" id="PS50004"/>
    </source>
</evidence>
<dbReference type="FunFam" id="2.60.40.150:FF:000104">
    <property type="entry name" value="coiled-coil and C2 domain-containing protein 1B"/>
    <property type="match status" value="1"/>
</dbReference>
<dbReference type="InterPro" id="IPR035892">
    <property type="entry name" value="C2_domain_sf"/>
</dbReference>
<dbReference type="SUPFAM" id="SSF49562">
    <property type="entry name" value="C2 domain (Calcium/lipid-binding domain, CaLB)"/>
    <property type="match status" value="1"/>
</dbReference>
<feature type="region of interest" description="Disordered" evidence="4">
    <location>
        <begin position="1"/>
        <end position="21"/>
    </location>
</feature>
<comment type="similarity">
    <text evidence="1">Belongs to the CC2D1 family.</text>
</comment>
<dbReference type="EMBL" id="BEZZ01000088">
    <property type="protein sequence ID" value="GCC25509.1"/>
    <property type="molecule type" value="Genomic_DNA"/>
</dbReference>
<keyword evidence="2" id="KW-0175">Coiled coil</keyword>
<feature type="domain" description="C2" evidence="5">
    <location>
        <begin position="723"/>
        <end position="856"/>
    </location>
</feature>
<feature type="region of interest" description="Disordered" evidence="4">
    <location>
        <begin position="506"/>
        <end position="533"/>
    </location>
</feature>
<dbReference type="STRING" id="137246.A0A401S596"/>
<evidence type="ECO:0000313" key="6">
    <source>
        <dbReference type="EMBL" id="GCC25509.1"/>
    </source>
</evidence>
<feature type="compositionally biased region" description="Basic residues" evidence="4">
    <location>
        <begin position="1"/>
        <end position="11"/>
    </location>
</feature>
<dbReference type="GO" id="GO:0001227">
    <property type="term" value="F:DNA-binding transcription repressor activity, RNA polymerase II-specific"/>
    <property type="evidence" value="ECO:0007669"/>
    <property type="project" value="InterPro"/>
</dbReference>
<feature type="compositionally biased region" description="Acidic residues" evidence="4">
    <location>
        <begin position="115"/>
        <end position="126"/>
    </location>
</feature>
<evidence type="ECO:0000256" key="3">
    <source>
        <dbReference type="ARBA" id="ARBA00068693"/>
    </source>
</evidence>
<feature type="region of interest" description="Disordered" evidence="4">
    <location>
        <begin position="107"/>
        <end position="137"/>
    </location>
</feature>
<dbReference type="InterPro" id="IPR039725">
    <property type="entry name" value="CC2D1A/B"/>
</dbReference>
<dbReference type="Proteomes" id="UP000287033">
    <property type="component" value="Unassembled WGS sequence"/>
</dbReference>
<proteinExistence type="inferred from homology"/>
<dbReference type="OMA" id="NNNCPEY"/>
<gene>
    <name evidence="6" type="ORF">chiPu_0003919</name>
</gene>
<dbReference type="InterPro" id="IPR000008">
    <property type="entry name" value="C2_dom"/>
</dbReference>
<comment type="caution">
    <text evidence="6">The sequence shown here is derived from an EMBL/GenBank/DDBJ whole genome shotgun (WGS) entry which is preliminary data.</text>
</comment>
<feature type="region of interest" description="Disordered" evidence="4">
    <location>
        <begin position="53"/>
        <end position="73"/>
    </location>
</feature>
<evidence type="ECO:0000256" key="1">
    <source>
        <dbReference type="ARBA" id="ARBA00010672"/>
    </source>
</evidence>
<feature type="region of interest" description="Disordered" evidence="4">
    <location>
        <begin position="360"/>
        <end position="413"/>
    </location>
</feature>
<dbReference type="SMART" id="SM00685">
    <property type="entry name" value="DM14"/>
    <property type="match status" value="4"/>
</dbReference>
<dbReference type="OrthoDB" id="19996at2759"/>
<feature type="compositionally biased region" description="Polar residues" evidence="4">
    <location>
        <begin position="380"/>
        <end position="395"/>
    </location>
</feature>
<accession>A0A401S596</accession>
<evidence type="ECO:0000256" key="2">
    <source>
        <dbReference type="ARBA" id="ARBA00023054"/>
    </source>
</evidence>
<dbReference type="PANTHER" id="PTHR13076:SF5">
    <property type="entry name" value="COILED-COIL AND C2 DOMAIN-CONTAINING PROTEIN 1B"/>
    <property type="match status" value="1"/>
</dbReference>
<evidence type="ECO:0000313" key="7">
    <source>
        <dbReference type="Proteomes" id="UP000287033"/>
    </source>
</evidence>
<protein>
    <recommendedName>
        <fullName evidence="3">Coiled-coil and C2 domain-containing protein 1B</fullName>
    </recommendedName>
</protein>
<dbReference type="SMART" id="SM00239">
    <property type="entry name" value="C2"/>
    <property type="match status" value="1"/>
</dbReference>